<dbReference type="Pfam" id="PF21599">
    <property type="entry name" value="ZSWIM3_N"/>
    <property type="match status" value="1"/>
</dbReference>
<dbReference type="InterPro" id="IPR052579">
    <property type="entry name" value="Zinc_finger_SWIM"/>
</dbReference>
<dbReference type="Proteomes" id="UP001566132">
    <property type="component" value="Unassembled WGS sequence"/>
</dbReference>
<dbReference type="InterPro" id="IPR048325">
    <property type="entry name" value="ZSWIM3_N"/>
</dbReference>
<name>A0ABD1E8R0_HYPHA</name>
<feature type="domain" description="ZSWIM3 N-terminal" evidence="1">
    <location>
        <begin position="5"/>
        <end position="106"/>
    </location>
</feature>
<dbReference type="AlphaFoldDB" id="A0ABD1E8R0"/>
<comment type="caution">
    <text evidence="2">The sequence shown here is derived from an EMBL/GenBank/DDBJ whole genome shotgun (WGS) entry which is preliminary data.</text>
</comment>
<evidence type="ECO:0000313" key="2">
    <source>
        <dbReference type="EMBL" id="KAL1490114.1"/>
    </source>
</evidence>
<dbReference type="PANTHER" id="PTHR31569:SF4">
    <property type="entry name" value="SWIM-TYPE DOMAIN-CONTAINING PROTEIN"/>
    <property type="match status" value="1"/>
</dbReference>
<keyword evidence="3" id="KW-1185">Reference proteome</keyword>
<reference evidence="2 3" key="1">
    <citation type="submission" date="2024-05" db="EMBL/GenBank/DDBJ databases">
        <title>Genetic variation in Jamaican populations of the coffee berry borer (Hypothenemus hampei).</title>
        <authorList>
            <person name="Errbii M."/>
            <person name="Myrie A."/>
        </authorList>
    </citation>
    <scope>NUCLEOTIDE SEQUENCE [LARGE SCALE GENOMIC DNA]</scope>
    <source>
        <strain evidence="2">JA-Hopewell-2020-01-JO</strain>
        <tissue evidence="2">Whole body</tissue>
    </source>
</reference>
<protein>
    <recommendedName>
        <fullName evidence="1">ZSWIM3 N-terminal domain-containing protein</fullName>
    </recommendedName>
</protein>
<evidence type="ECO:0000259" key="1">
    <source>
        <dbReference type="Pfam" id="PF21599"/>
    </source>
</evidence>
<organism evidence="2 3">
    <name type="scientific">Hypothenemus hampei</name>
    <name type="common">Coffee berry borer</name>
    <dbReference type="NCBI Taxonomy" id="57062"/>
    <lineage>
        <taxon>Eukaryota</taxon>
        <taxon>Metazoa</taxon>
        <taxon>Ecdysozoa</taxon>
        <taxon>Arthropoda</taxon>
        <taxon>Hexapoda</taxon>
        <taxon>Insecta</taxon>
        <taxon>Pterygota</taxon>
        <taxon>Neoptera</taxon>
        <taxon>Endopterygota</taxon>
        <taxon>Coleoptera</taxon>
        <taxon>Polyphaga</taxon>
        <taxon>Cucujiformia</taxon>
        <taxon>Curculionidae</taxon>
        <taxon>Scolytinae</taxon>
        <taxon>Hypothenemus</taxon>
    </lineage>
</organism>
<dbReference type="PANTHER" id="PTHR31569">
    <property type="entry name" value="SWIM-TYPE DOMAIN-CONTAINING PROTEIN"/>
    <property type="match status" value="1"/>
</dbReference>
<proteinExistence type="predicted"/>
<sequence length="183" mass="21545">MAFFIGQIFKTFEEVSSAMEQYEAKTFAKYWKRDARLITSSRIKKTLRPELKYYEVKFCCIFGGQKFRKTGNNIKEIRTFKKEDLCPAFVAFRVSENGKFLEVKEHYVSKTDNFLLKKLLKFLPRTEISPTFESVQLQDLLNRTGFTKNAYKIFIQGNTKIAKFAEMDVLLENFDIGFSKRTE</sequence>
<accession>A0ABD1E8R0</accession>
<dbReference type="EMBL" id="JBDJPC010000010">
    <property type="protein sequence ID" value="KAL1490114.1"/>
    <property type="molecule type" value="Genomic_DNA"/>
</dbReference>
<gene>
    <name evidence="2" type="ORF">ABEB36_012855</name>
</gene>
<evidence type="ECO:0000313" key="3">
    <source>
        <dbReference type="Proteomes" id="UP001566132"/>
    </source>
</evidence>